<feature type="repeat" description="Filamin" evidence="3">
    <location>
        <begin position="383"/>
        <end position="477"/>
    </location>
</feature>
<evidence type="ECO:0000256" key="3">
    <source>
        <dbReference type="PROSITE-ProRule" id="PRU00087"/>
    </source>
</evidence>
<comment type="similarity">
    <text evidence="1">Belongs to the filamin family.</text>
</comment>
<dbReference type="CTD" id="9944388"/>
<dbReference type="SUPFAM" id="SSF81296">
    <property type="entry name" value="E set domains"/>
    <property type="match status" value="6"/>
</dbReference>
<dbReference type="PANTHER" id="PTHR38537:SF8">
    <property type="entry name" value="FILAMIN-A"/>
    <property type="match status" value="1"/>
</dbReference>
<feature type="repeat" description="Filamin" evidence="3">
    <location>
        <begin position="671"/>
        <end position="763"/>
    </location>
</feature>
<dbReference type="RefSeq" id="XP_003142551.1">
    <property type="nucleotide sequence ID" value="XM_003142503.2"/>
</dbReference>
<evidence type="ECO:0000313" key="4">
    <source>
        <dbReference type="EMBL" id="EFO21517.1"/>
    </source>
</evidence>
<protein>
    <submittedName>
        <fullName evidence="4">Uncharacterized protein</fullName>
    </submittedName>
</protein>
<evidence type="ECO:0000256" key="1">
    <source>
        <dbReference type="ARBA" id="ARBA00009238"/>
    </source>
</evidence>
<dbReference type="KEGG" id="loa:LOAG_06969"/>
<dbReference type="InterPro" id="IPR013783">
    <property type="entry name" value="Ig-like_fold"/>
</dbReference>
<dbReference type="AlphaFoldDB" id="A0A1S0TX01"/>
<dbReference type="Gene3D" id="2.60.40.10">
    <property type="entry name" value="Immunoglobulins"/>
    <property type="match status" value="6"/>
</dbReference>
<dbReference type="InterPro" id="IPR001298">
    <property type="entry name" value="Filamin/ABP280_rpt"/>
</dbReference>
<dbReference type="PANTHER" id="PTHR38537">
    <property type="entry name" value="JITTERBUG, ISOFORM N"/>
    <property type="match status" value="1"/>
</dbReference>
<dbReference type="InterPro" id="IPR014756">
    <property type="entry name" value="Ig_E-set"/>
</dbReference>
<accession>A0A1S0TX01</accession>
<dbReference type="GO" id="GO:0051015">
    <property type="term" value="F:actin filament binding"/>
    <property type="evidence" value="ECO:0007669"/>
    <property type="project" value="InterPro"/>
</dbReference>
<dbReference type="EMBL" id="JH712420">
    <property type="protein sequence ID" value="EFO21517.1"/>
    <property type="molecule type" value="Genomic_DNA"/>
</dbReference>
<name>A0A1S0TX01_LOALO</name>
<feature type="repeat" description="Filamin" evidence="3">
    <location>
        <begin position="602"/>
        <end position="670"/>
    </location>
</feature>
<keyword evidence="2" id="KW-0677">Repeat</keyword>
<dbReference type="OMA" id="PINCTEI"/>
<dbReference type="GO" id="GO:0030036">
    <property type="term" value="P:actin cytoskeleton organization"/>
    <property type="evidence" value="ECO:0007669"/>
    <property type="project" value="InterPro"/>
</dbReference>
<dbReference type="InParanoid" id="A0A1S0TX01"/>
<gene>
    <name evidence="4" type="ORF">LOAG_06969</name>
</gene>
<dbReference type="SMART" id="SM00557">
    <property type="entry name" value="IG_FLMN"/>
    <property type="match status" value="6"/>
</dbReference>
<feature type="repeat" description="Filamin" evidence="3">
    <location>
        <begin position="2"/>
        <end position="102"/>
    </location>
</feature>
<proteinExistence type="inferred from homology"/>
<evidence type="ECO:0000256" key="2">
    <source>
        <dbReference type="ARBA" id="ARBA00022737"/>
    </source>
</evidence>
<organism evidence="4">
    <name type="scientific">Loa loa</name>
    <name type="common">Eye worm</name>
    <name type="synonym">Filaria loa</name>
    <dbReference type="NCBI Taxonomy" id="7209"/>
    <lineage>
        <taxon>Eukaryota</taxon>
        <taxon>Metazoa</taxon>
        <taxon>Ecdysozoa</taxon>
        <taxon>Nematoda</taxon>
        <taxon>Chromadorea</taxon>
        <taxon>Rhabditida</taxon>
        <taxon>Spirurina</taxon>
        <taxon>Spiruromorpha</taxon>
        <taxon>Filarioidea</taxon>
        <taxon>Onchocercidae</taxon>
        <taxon>Loa</taxon>
    </lineage>
</organism>
<dbReference type="GeneID" id="9944388"/>
<dbReference type="InterPro" id="IPR044801">
    <property type="entry name" value="Filamin"/>
</dbReference>
<dbReference type="PROSITE" id="PS50194">
    <property type="entry name" value="FILAMIN_REPEAT"/>
    <property type="match status" value="5"/>
</dbReference>
<dbReference type="Pfam" id="PF00630">
    <property type="entry name" value="Filamin"/>
    <property type="match status" value="4"/>
</dbReference>
<feature type="repeat" description="Filamin" evidence="3">
    <location>
        <begin position="193"/>
        <end position="294"/>
    </location>
</feature>
<dbReference type="InterPro" id="IPR017868">
    <property type="entry name" value="Filamin/ABP280_repeat-like"/>
</dbReference>
<sequence length="772" mass="85205">MVSPVSDSRVRAFGPGLESGVANLPSIFLIETDGGRCEQIDVTVSGRIMTSENGSEKPDIELVDNKNGSAVARFTPTVPGIYTIKVCYAGEHVKGSPFVVQVQPANNNLKVTDMRLSGIGPDFTALQDENLTFWIEMPDARVRLKPLVRALDKNYEEVPVQVMETKSGQYECRFFPKHRVDIISFYQSAVVVRKMIDASKIRIYGAGIGPDVHATRPVAFIIDPQNVGSVEKIRSQLYHQNGTPVNVALVDNGNETLTASYVAPEAGLYELTLHYEDMELMKMNINVKPVDISSIVVDGLRNGTVTIGHREDIAINTGDLTPMKNGLELIVEEASGSKYMIPLERGHNSTIYKGFWTAKNVGETKFAVFFDENLVCESQIIVRRNQDATMCRVTGDGLKRAIVGVAAKFQVDMKDAGGGRMKMAIKGPSESKTNIIDHSDGLCTVEYIAQIPGLYEISIYFGDHEEEVPGSPFTVLVDYEYDPSKILITGYNNGHVRGGVSTSFLIDATRTALEPISARLPIGFQQPLIEEIKPRIYQVTFTPKGKAGEILPLEILYGGQLLHGRPLDFTVEQEESELVVLKSDSGIIPSKVQASLRYGVLIDAKKAEKIDRLRAEIKGPNNKSRKSSLTETTDKGIYLLEFVPDMAGTYVIIIYDDEKPLHSKPYELTAVPVGSANKCYLELKPLDKFWIIGEPKTFKVNAKCGGEGALNIVSDRDDLEVNIEEQNDGNYLITLTPHHEGPHRIALMYGGVEIPNGTFSFEVIKSYFIQTN</sequence>
<dbReference type="OrthoDB" id="5806879at2759"/>
<reference evidence="4" key="1">
    <citation type="submission" date="2012-04" db="EMBL/GenBank/DDBJ databases">
        <title>The Genome Sequence of Loa loa.</title>
        <authorList>
            <consortium name="The Broad Institute Genome Sequencing Platform"/>
            <consortium name="Broad Institute Genome Sequencing Center for Infectious Disease"/>
            <person name="Nutman T.B."/>
            <person name="Fink D.L."/>
            <person name="Russ C."/>
            <person name="Young S."/>
            <person name="Zeng Q."/>
            <person name="Gargeya S."/>
            <person name="Alvarado L."/>
            <person name="Berlin A."/>
            <person name="Chapman S.B."/>
            <person name="Chen Z."/>
            <person name="Freedman E."/>
            <person name="Gellesch M."/>
            <person name="Goldberg J."/>
            <person name="Griggs A."/>
            <person name="Gujja S."/>
            <person name="Heilman E.R."/>
            <person name="Heiman D."/>
            <person name="Howarth C."/>
            <person name="Mehta T."/>
            <person name="Neiman D."/>
            <person name="Pearson M."/>
            <person name="Roberts A."/>
            <person name="Saif S."/>
            <person name="Shea T."/>
            <person name="Shenoy N."/>
            <person name="Sisk P."/>
            <person name="Stolte C."/>
            <person name="Sykes S."/>
            <person name="White J."/>
            <person name="Yandava C."/>
            <person name="Haas B."/>
            <person name="Henn M.R."/>
            <person name="Nusbaum C."/>
            <person name="Birren B."/>
        </authorList>
    </citation>
    <scope>NUCLEOTIDE SEQUENCE [LARGE SCALE GENOMIC DNA]</scope>
</reference>